<gene>
    <name evidence="2" type="ORF">Pan189_35320</name>
</gene>
<reference evidence="2 3" key="1">
    <citation type="submission" date="2019-02" db="EMBL/GenBank/DDBJ databases">
        <title>Deep-cultivation of Planctomycetes and their phenomic and genomic characterization uncovers novel biology.</title>
        <authorList>
            <person name="Wiegand S."/>
            <person name="Jogler M."/>
            <person name="Boedeker C."/>
            <person name="Pinto D."/>
            <person name="Vollmers J."/>
            <person name="Rivas-Marin E."/>
            <person name="Kohn T."/>
            <person name="Peeters S.H."/>
            <person name="Heuer A."/>
            <person name="Rast P."/>
            <person name="Oberbeckmann S."/>
            <person name="Bunk B."/>
            <person name="Jeske O."/>
            <person name="Meyerdierks A."/>
            <person name="Storesund J.E."/>
            <person name="Kallscheuer N."/>
            <person name="Luecker S."/>
            <person name="Lage O.M."/>
            <person name="Pohl T."/>
            <person name="Merkel B.J."/>
            <person name="Hornburger P."/>
            <person name="Mueller R.-W."/>
            <person name="Bruemmer F."/>
            <person name="Labrenz M."/>
            <person name="Spormann A.M."/>
            <person name="Op den Camp H."/>
            <person name="Overmann J."/>
            <person name="Amann R."/>
            <person name="Jetten M.S.M."/>
            <person name="Mascher T."/>
            <person name="Medema M.H."/>
            <person name="Devos D.P."/>
            <person name="Kaster A.-K."/>
            <person name="Ovreas L."/>
            <person name="Rohde M."/>
            <person name="Galperin M.Y."/>
            <person name="Jogler C."/>
        </authorList>
    </citation>
    <scope>NUCLEOTIDE SEQUENCE [LARGE SCALE GENOMIC DNA]</scope>
    <source>
        <strain evidence="2 3">Pan189</strain>
    </source>
</reference>
<dbReference type="Pfam" id="PF13621">
    <property type="entry name" value="Cupin_8"/>
    <property type="match status" value="1"/>
</dbReference>
<evidence type="ECO:0000313" key="2">
    <source>
        <dbReference type="EMBL" id="QDT39129.1"/>
    </source>
</evidence>
<organism evidence="2 3">
    <name type="scientific">Stratiformator vulcanicus</name>
    <dbReference type="NCBI Taxonomy" id="2527980"/>
    <lineage>
        <taxon>Bacteria</taxon>
        <taxon>Pseudomonadati</taxon>
        <taxon>Planctomycetota</taxon>
        <taxon>Planctomycetia</taxon>
        <taxon>Planctomycetales</taxon>
        <taxon>Planctomycetaceae</taxon>
        <taxon>Stratiformator</taxon>
    </lineage>
</organism>
<protein>
    <recommendedName>
        <fullName evidence="1">JmjC domain-containing protein</fullName>
    </recommendedName>
</protein>
<name>A0A517R5J5_9PLAN</name>
<dbReference type="Proteomes" id="UP000317318">
    <property type="component" value="Chromosome"/>
</dbReference>
<accession>A0A517R5J5</accession>
<proteinExistence type="predicted"/>
<dbReference type="InterPro" id="IPR041667">
    <property type="entry name" value="Cupin_8"/>
</dbReference>
<dbReference type="KEGG" id="svp:Pan189_35320"/>
<dbReference type="AlphaFoldDB" id="A0A517R5J5"/>
<dbReference type="InterPro" id="IPR003347">
    <property type="entry name" value="JmjC_dom"/>
</dbReference>
<dbReference type="Gene3D" id="2.60.120.650">
    <property type="entry name" value="Cupin"/>
    <property type="match status" value="1"/>
</dbReference>
<dbReference type="SUPFAM" id="SSF51197">
    <property type="entry name" value="Clavaminate synthase-like"/>
    <property type="match status" value="1"/>
</dbReference>
<sequence length="321" mass="37074">MTDPIVELDPEHRVPGALEAQILTAQHRLLETGLFTDEGLIELMERHPRALCNLSMMGTNQEEYVWGDVDATGYDAADLLRAVKEGRFWINVRQIMKHQPELRRIVDELYDELENQSPGFVATRRSANVLISSPDAFVYYHVDVPQNILWHIRGRKRVWVYGEWEDIVPRDIYEAIVDCSREEDVPYRSEFDQKADVFDLEPGQVITWPQNTPHRVENLDGLNVSLSTEHYTPRAFRKVRVIRANRFLKNVLGLPVKQEQTDGPVFALKNSVFLAKRTVEKYCVRKQDYSYPVKYRLNFDAPQLMEAVEQSAGESLQSAGV</sequence>
<feature type="domain" description="JmjC" evidence="1">
    <location>
        <begin position="88"/>
        <end position="243"/>
    </location>
</feature>
<dbReference type="PROSITE" id="PS51184">
    <property type="entry name" value="JMJC"/>
    <property type="match status" value="1"/>
</dbReference>
<evidence type="ECO:0000259" key="1">
    <source>
        <dbReference type="PROSITE" id="PS51184"/>
    </source>
</evidence>
<evidence type="ECO:0000313" key="3">
    <source>
        <dbReference type="Proteomes" id="UP000317318"/>
    </source>
</evidence>
<dbReference type="EMBL" id="CP036268">
    <property type="protein sequence ID" value="QDT39129.1"/>
    <property type="molecule type" value="Genomic_DNA"/>
</dbReference>
<keyword evidence="3" id="KW-1185">Reference proteome</keyword>